<organism evidence="1 2">
    <name type="scientific">Caldalkalibacillus horti</name>
    <dbReference type="NCBI Taxonomy" id="77523"/>
    <lineage>
        <taxon>Bacteria</taxon>
        <taxon>Bacillati</taxon>
        <taxon>Bacillota</taxon>
        <taxon>Bacilli</taxon>
        <taxon>Bacillales</taxon>
        <taxon>Bacillaceae</taxon>
        <taxon>Caldalkalibacillus</taxon>
    </lineage>
</organism>
<evidence type="ECO:0008006" key="3">
    <source>
        <dbReference type="Google" id="ProtNLM"/>
    </source>
</evidence>
<accession>A0ABT9VZD3</accession>
<evidence type="ECO:0000313" key="2">
    <source>
        <dbReference type="Proteomes" id="UP001235840"/>
    </source>
</evidence>
<name>A0ABT9VZD3_9BACI</name>
<sequence>MDDAKYVWWYVMSASSNYLKQLHSQTVELSAGVDRLLETISTEKDNEHEMNFILEIMDKRESIISMFDEEFKKNDPVWSEEEQALLVELKSLQGAISPKLNRIFSSYQVQLQRFQQGKKVAKGYYNQSVYADGTFIDKKK</sequence>
<gene>
    <name evidence="1" type="ORF">J2S11_002236</name>
</gene>
<proteinExistence type="predicted"/>
<evidence type="ECO:0000313" key="1">
    <source>
        <dbReference type="EMBL" id="MDQ0166332.1"/>
    </source>
</evidence>
<protein>
    <recommendedName>
        <fullName evidence="3">Flagellar protein FliT</fullName>
    </recommendedName>
</protein>
<dbReference type="EMBL" id="JAUSTY010000008">
    <property type="protein sequence ID" value="MDQ0166332.1"/>
    <property type="molecule type" value="Genomic_DNA"/>
</dbReference>
<dbReference type="Proteomes" id="UP001235840">
    <property type="component" value="Unassembled WGS sequence"/>
</dbReference>
<reference evidence="1 2" key="1">
    <citation type="submission" date="2023-07" db="EMBL/GenBank/DDBJ databases">
        <title>Genomic Encyclopedia of Type Strains, Phase IV (KMG-IV): sequencing the most valuable type-strain genomes for metagenomic binning, comparative biology and taxonomic classification.</title>
        <authorList>
            <person name="Goeker M."/>
        </authorList>
    </citation>
    <scope>NUCLEOTIDE SEQUENCE [LARGE SCALE GENOMIC DNA]</scope>
    <source>
        <strain evidence="1 2">DSM 12751</strain>
    </source>
</reference>
<keyword evidence="2" id="KW-1185">Reference proteome</keyword>
<comment type="caution">
    <text evidence="1">The sequence shown here is derived from an EMBL/GenBank/DDBJ whole genome shotgun (WGS) entry which is preliminary data.</text>
</comment>